<feature type="domain" description="Beta-xylosidase C-terminal Concanavalin A-like" evidence="1">
    <location>
        <begin position="51"/>
        <end position="222"/>
    </location>
</feature>
<dbReference type="Pfam" id="PF17851">
    <property type="entry name" value="GH43_C2"/>
    <property type="match status" value="1"/>
</dbReference>
<sequence>MSRETVIATAQWPEGEFPTIGFAKLDVPIKGGKQLAPAWPLKPNGSSLTPDVELMHILNPVKENYKYDSSKITLIASKAPLSQADEPVSFVGKRQKFLDGTASVTLNVSDTSALENTLEAGLCYYKDELRFSRIFLDVHNREIVWEIKNKARSIDRHATKSAEALLAAASAKVVFGISYTENQLSFWYSADGVKEELGQIDSLDMTRHDFVGPVIGIFGIAARESRVEFVGLVVE</sequence>
<dbReference type="STRING" id="2010991.A0A3M2SRF5"/>
<dbReference type="PANTHER" id="PTHR42812:SF12">
    <property type="entry name" value="BETA-XYLOSIDASE-RELATED"/>
    <property type="match status" value="1"/>
</dbReference>
<protein>
    <recommendedName>
        <fullName evidence="1">Beta-xylosidase C-terminal Concanavalin A-like domain-containing protein</fullName>
    </recommendedName>
</protein>
<organism evidence="2 3">
    <name type="scientific">Fusarium kuroshium</name>
    <dbReference type="NCBI Taxonomy" id="2010991"/>
    <lineage>
        <taxon>Eukaryota</taxon>
        <taxon>Fungi</taxon>
        <taxon>Dikarya</taxon>
        <taxon>Ascomycota</taxon>
        <taxon>Pezizomycotina</taxon>
        <taxon>Sordariomycetes</taxon>
        <taxon>Hypocreomycetidae</taxon>
        <taxon>Hypocreales</taxon>
        <taxon>Nectriaceae</taxon>
        <taxon>Fusarium</taxon>
        <taxon>Fusarium solani species complex</taxon>
    </lineage>
</organism>
<dbReference type="InterPro" id="IPR013320">
    <property type="entry name" value="ConA-like_dom_sf"/>
</dbReference>
<dbReference type="AlphaFoldDB" id="A0A3M2SRF5"/>
<dbReference type="EMBL" id="NKUJ01000003">
    <property type="protein sequence ID" value="RMJ19905.1"/>
    <property type="molecule type" value="Genomic_DNA"/>
</dbReference>
<dbReference type="SUPFAM" id="SSF49899">
    <property type="entry name" value="Concanavalin A-like lectins/glucanases"/>
    <property type="match status" value="1"/>
</dbReference>
<name>A0A3M2SRF5_9HYPO</name>
<dbReference type="Proteomes" id="UP000277212">
    <property type="component" value="Unassembled WGS sequence"/>
</dbReference>
<accession>A0A3M2SRF5</accession>
<dbReference type="InterPro" id="IPR051795">
    <property type="entry name" value="Glycosyl_Hydrlase_43"/>
</dbReference>
<proteinExistence type="predicted"/>
<dbReference type="InterPro" id="IPR041542">
    <property type="entry name" value="GH43_C2"/>
</dbReference>
<gene>
    <name evidence="2" type="ORF">CDV36_000390</name>
</gene>
<reference evidence="2 3" key="1">
    <citation type="submission" date="2017-06" db="EMBL/GenBank/DDBJ databases">
        <title>Comparative genomic analysis of Ambrosia Fusariam Clade fungi.</title>
        <authorList>
            <person name="Stajich J.E."/>
            <person name="Carrillo J."/>
            <person name="Kijimoto T."/>
            <person name="Eskalen A."/>
            <person name="O'Donnell K."/>
            <person name="Kasson M."/>
        </authorList>
    </citation>
    <scope>NUCLEOTIDE SEQUENCE [LARGE SCALE GENOMIC DNA]</scope>
    <source>
        <strain evidence="2">UCR3666</strain>
    </source>
</reference>
<evidence type="ECO:0000313" key="2">
    <source>
        <dbReference type="EMBL" id="RMJ19905.1"/>
    </source>
</evidence>
<keyword evidence="3" id="KW-1185">Reference proteome</keyword>
<dbReference type="Gene3D" id="2.60.120.200">
    <property type="match status" value="1"/>
</dbReference>
<dbReference type="PANTHER" id="PTHR42812">
    <property type="entry name" value="BETA-XYLOSIDASE"/>
    <property type="match status" value="1"/>
</dbReference>
<evidence type="ECO:0000259" key="1">
    <source>
        <dbReference type="Pfam" id="PF17851"/>
    </source>
</evidence>
<evidence type="ECO:0000313" key="3">
    <source>
        <dbReference type="Proteomes" id="UP000277212"/>
    </source>
</evidence>
<dbReference type="OrthoDB" id="5060751at2759"/>
<comment type="caution">
    <text evidence="2">The sequence shown here is derived from an EMBL/GenBank/DDBJ whole genome shotgun (WGS) entry which is preliminary data.</text>
</comment>